<gene>
    <name evidence="1" type="ORF">PDE001_LOCUS12381</name>
</gene>
<accession>A0AAV0VIE5</accession>
<dbReference type="AlphaFoldDB" id="A0AAV0VIE5"/>
<dbReference type="PANTHER" id="PTHR22538">
    <property type="entry name" value="CILIA- AND FLAGELLA-ASSOCIATED PROTEIN 74"/>
    <property type="match status" value="1"/>
</dbReference>
<keyword evidence="2" id="KW-1185">Reference proteome</keyword>
<dbReference type="SUPFAM" id="SSF53474">
    <property type="entry name" value="alpha/beta-Hydrolases"/>
    <property type="match status" value="1"/>
</dbReference>
<evidence type="ECO:0000313" key="2">
    <source>
        <dbReference type="Proteomes" id="UP001162029"/>
    </source>
</evidence>
<evidence type="ECO:0008006" key="3">
    <source>
        <dbReference type="Google" id="ProtNLM"/>
    </source>
</evidence>
<comment type="caution">
    <text evidence="1">The sequence shown here is derived from an EMBL/GenBank/DDBJ whole genome shotgun (WGS) entry which is preliminary data.</text>
</comment>
<dbReference type="Gene3D" id="3.40.50.1820">
    <property type="entry name" value="alpha/beta hydrolase"/>
    <property type="match status" value="1"/>
</dbReference>
<organism evidence="1 2">
    <name type="scientific">Peronospora destructor</name>
    <dbReference type="NCBI Taxonomy" id="86335"/>
    <lineage>
        <taxon>Eukaryota</taxon>
        <taxon>Sar</taxon>
        <taxon>Stramenopiles</taxon>
        <taxon>Oomycota</taxon>
        <taxon>Peronosporomycetes</taxon>
        <taxon>Peronosporales</taxon>
        <taxon>Peronosporaceae</taxon>
        <taxon>Peronospora</taxon>
    </lineage>
</organism>
<proteinExistence type="predicted"/>
<sequence>MQLLKASIHFWVKRDVVMTALTRVGVASVMTLLGLLQLTTSLDTAPVRSALTTAPSLVLHVTSKRKTMKLHGKSEFNIYATPVVSANGTSVLYNSYATFVDEGSEFTYTLLDGTAYLTTKGASNVMTVRCLSPSALPFHKILPALNDVTPIASASIGKDLVECASGNLFKTSFLGVHYAICRSGEAGFTAFSSNLDISVEYLDRPVSIPKPQLPTDGSGSCESIEMATSMTPTALALITGGEIPSSVIRRLKDFREILNGILPDEYHMSMQAECEPKSTQRPCILFHGSGNRREEDELQDTPVLIPDKLGDIRGYAPFCSSIKYAILNTSDAGWRSGRLQQKYCDHALSMSNTSDEATGTIKDTIIVTHSMGGLVMAGALAKGRCKLSPTTSWVSLSPPMAGSMASDYLANACDTNVKIAVKLLEVVGACPITPGRTSTFRQGEKHMNPSFDRAYVAAQKAHRHNVAAVICSDSFLGIFSKYQQALFLTGTILPHKSKKNDGLVEFESCLGDLDESTFGRSYMDTFYRAELNHADTAFLSGDGFFRDSQKPLKWFECLPL</sequence>
<protein>
    <recommendedName>
        <fullName evidence="3">GPI inositol-deacylase</fullName>
    </recommendedName>
</protein>
<dbReference type="PANTHER" id="PTHR22538:SF1">
    <property type="entry name" value="VWFD DOMAIN-CONTAINING PROTEIN"/>
    <property type="match status" value="1"/>
</dbReference>
<dbReference type="EMBL" id="CANTFM010002695">
    <property type="protein sequence ID" value="CAI5747484.1"/>
    <property type="molecule type" value="Genomic_DNA"/>
</dbReference>
<reference evidence="1" key="1">
    <citation type="submission" date="2022-12" db="EMBL/GenBank/DDBJ databases">
        <authorList>
            <person name="Webb A."/>
        </authorList>
    </citation>
    <scope>NUCLEOTIDE SEQUENCE</scope>
    <source>
        <strain evidence="1">Pd1</strain>
    </source>
</reference>
<evidence type="ECO:0000313" key="1">
    <source>
        <dbReference type="EMBL" id="CAI5747484.1"/>
    </source>
</evidence>
<name>A0AAV0VIE5_9STRA</name>
<dbReference type="InterPro" id="IPR029058">
    <property type="entry name" value="AB_hydrolase_fold"/>
</dbReference>
<dbReference type="Proteomes" id="UP001162029">
    <property type="component" value="Unassembled WGS sequence"/>
</dbReference>